<keyword evidence="3 6" id="KW-0812">Transmembrane</keyword>
<feature type="transmembrane region" description="Helical" evidence="6">
    <location>
        <begin position="289"/>
        <end position="307"/>
    </location>
</feature>
<sequence length="553" mass="59617">MTTFFLIAGLFGGLGLFLLGMRLMTKGLRNAAGNALRTILGKWTRTPLRGLFSGFMITALVQSSSAITVAVIGFVNAGLMTLPQSVGVIFGSNIGTTVTSWIVAAVGVSVNVKALALPMVGLGAILRLTGGETRRKHLGDALTGFGIFFLGIETLQSTFQGLDRVVDLAAYNIGGVPGVLLFVAVGAILTLLMQSSSAAMALVLTAAMSGIVTLESAAAATIGTNIGTTSTALFSVIGATYNAKKVAAAHIIFNLGTGLVALLTIPLLLKGVNLLASLSPDYDTATTLALFHTVFNILGVLLFLPFTHRLTAFLDRHIGRELAEMGKPRYLDNNLLATPSLAMDALFMELGRLGEMVRDTCRKALASRFRHPDFLKDRMAIETLVAAIRAYCVKLQRSDLADPAAVQMPAALRVVQYYRKTLNIIAEVHQQHADTDHNLPGMSGESARQFRRDVRTILDVAHTPCAPEFPSLGKLMHELDDQYHELKDALLKAGAQGSLELDRMVSQLEYYSHVRQMCDQAVKGTTYWARLRDIELTCASADKDNEYAWKQEG</sequence>
<dbReference type="Pfam" id="PF02690">
    <property type="entry name" value="Na_Pi_cotrans"/>
    <property type="match status" value="1"/>
</dbReference>
<feature type="transmembrane region" description="Helical" evidence="6">
    <location>
        <begin position="168"/>
        <end position="192"/>
    </location>
</feature>
<evidence type="ECO:0000256" key="6">
    <source>
        <dbReference type="SAM" id="Phobius"/>
    </source>
</evidence>
<dbReference type="GO" id="GO:0005436">
    <property type="term" value="F:sodium:phosphate symporter activity"/>
    <property type="evidence" value="ECO:0007669"/>
    <property type="project" value="InterPro"/>
</dbReference>
<organism evidence="7 8">
    <name type="scientific">Pseudodesulfovibrio indicus</name>
    <dbReference type="NCBI Taxonomy" id="1716143"/>
    <lineage>
        <taxon>Bacteria</taxon>
        <taxon>Pseudomonadati</taxon>
        <taxon>Thermodesulfobacteriota</taxon>
        <taxon>Desulfovibrionia</taxon>
        <taxon>Desulfovibrionales</taxon>
        <taxon>Desulfovibrionaceae</taxon>
    </lineage>
</organism>
<dbReference type="PANTHER" id="PTHR10010:SF46">
    <property type="entry name" value="SODIUM-DEPENDENT PHOSPHATE TRANSPORT PROTEIN 2B"/>
    <property type="match status" value="1"/>
</dbReference>
<evidence type="ECO:0000256" key="2">
    <source>
        <dbReference type="ARBA" id="ARBA00022475"/>
    </source>
</evidence>
<feature type="transmembrane region" description="Helical" evidence="6">
    <location>
        <begin position="199"/>
        <end position="220"/>
    </location>
</feature>
<dbReference type="GO" id="GO:0005886">
    <property type="term" value="C:plasma membrane"/>
    <property type="evidence" value="ECO:0007669"/>
    <property type="project" value="UniProtKB-SubCell"/>
</dbReference>
<dbReference type="RefSeq" id="WP_233490910.1">
    <property type="nucleotide sequence ID" value="NZ_CP014206.1"/>
</dbReference>
<keyword evidence="2" id="KW-1003">Cell membrane</keyword>
<keyword evidence="5 6" id="KW-0472">Membrane</keyword>
<dbReference type="InterPro" id="IPR003841">
    <property type="entry name" value="Na/Pi_transpt"/>
</dbReference>
<evidence type="ECO:0000256" key="4">
    <source>
        <dbReference type="ARBA" id="ARBA00022989"/>
    </source>
</evidence>
<comment type="subcellular location">
    <subcellularLocation>
        <location evidence="1">Cell membrane</location>
        <topology evidence="1">Multi-pass membrane protein</topology>
    </subcellularLocation>
</comment>
<name>A0AA94PQP6_9BACT</name>
<reference evidence="7 8" key="1">
    <citation type="submission" date="2019-03" db="EMBL/GenBank/DDBJ databases">
        <title>Genomic Encyclopedia of Type Strains, Phase IV (KMG-IV): sequencing the most valuable type-strain genomes for metagenomic binning, comparative biology and taxonomic classification.</title>
        <authorList>
            <person name="Goeker M."/>
        </authorList>
    </citation>
    <scope>NUCLEOTIDE SEQUENCE [LARGE SCALE GENOMIC DNA]</scope>
    <source>
        <strain evidence="7 8">DSM 101483</strain>
    </source>
</reference>
<dbReference type="NCBIfam" id="NF037997">
    <property type="entry name" value="Na_Pi_symport"/>
    <property type="match status" value="1"/>
</dbReference>
<dbReference type="AlphaFoldDB" id="A0AA94PQP6"/>
<keyword evidence="4 6" id="KW-1133">Transmembrane helix</keyword>
<dbReference type="InterPro" id="IPR004633">
    <property type="entry name" value="NaPi_cotrn-rel/YqeW-like"/>
</dbReference>
<comment type="caution">
    <text evidence="7">The sequence shown here is derived from an EMBL/GenBank/DDBJ whole genome shotgun (WGS) entry which is preliminary data.</text>
</comment>
<dbReference type="Proteomes" id="UP000295506">
    <property type="component" value="Unassembled WGS sequence"/>
</dbReference>
<proteinExistence type="predicted"/>
<feature type="transmembrane region" description="Helical" evidence="6">
    <location>
        <begin position="55"/>
        <end position="79"/>
    </location>
</feature>
<accession>A0AA94PQP6</accession>
<dbReference type="GO" id="GO:0044341">
    <property type="term" value="P:sodium-dependent phosphate transport"/>
    <property type="evidence" value="ECO:0007669"/>
    <property type="project" value="InterPro"/>
</dbReference>
<dbReference type="NCBIfam" id="TIGR00704">
    <property type="entry name" value="NaPi_cotrn_rel"/>
    <property type="match status" value="1"/>
</dbReference>
<protein>
    <submittedName>
        <fullName evidence="7">Phosphate:Na+ symporter</fullName>
    </submittedName>
</protein>
<feature type="transmembrane region" description="Helical" evidence="6">
    <location>
        <begin position="251"/>
        <end position="269"/>
    </location>
</feature>
<dbReference type="PANTHER" id="PTHR10010">
    <property type="entry name" value="SOLUTE CARRIER FAMILY 34 SODIUM PHOSPHATE , MEMBER 2-RELATED"/>
    <property type="match status" value="1"/>
</dbReference>
<evidence type="ECO:0000313" key="8">
    <source>
        <dbReference type="Proteomes" id="UP000295506"/>
    </source>
</evidence>
<dbReference type="EMBL" id="SOBK01000003">
    <property type="protein sequence ID" value="TDT90054.1"/>
    <property type="molecule type" value="Genomic_DNA"/>
</dbReference>
<evidence type="ECO:0000256" key="1">
    <source>
        <dbReference type="ARBA" id="ARBA00004651"/>
    </source>
</evidence>
<evidence type="ECO:0000256" key="3">
    <source>
        <dbReference type="ARBA" id="ARBA00022692"/>
    </source>
</evidence>
<evidence type="ECO:0000313" key="7">
    <source>
        <dbReference type="EMBL" id="TDT90054.1"/>
    </source>
</evidence>
<feature type="transmembrane region" description="Helical" evidence="6">
    <location>
        <begin position="86"/>
        <end position="104"/>
    </location>
</feature>
<evidence type="ECO:0000256" key="5">
    <source>
        <dbReference type="ARBA" id="ARBA00023136"/>
    </source>
</evidence>
<gene>
    <name evidence="7" type="ORF">EDC59_103359</name>
</gene>